<evidence type="ECO:0000313" key="2">
    <source>
        <dbReference type="EMBL" id="RKH73699.1"/>
    </source>
</evidence>
<accession>A0A3A8QY53</accession>
<dbReference type="NCBIfam" id="TIGR02268">
    <property type="entry name" value="Myxococcus xanthus paralogous family TIGR02268"/>
    <property type="match status" value="1"/>
</dbReference>
<dbReference type="AlphaFoldDB" id="A0A3A8QY53"/>
<evidence type="ECO:0000313" key="3">
    <source>
        <dbReference type="Proteomes" id="UP000267003"/>
    </source>
</evidence>
<organism evidence="2 3">
    <name type="scientific">Corallococcus aberystwythensis</name>
    <dbReference type="NCBI Taxonomy" id="2316722"/>
    <lineage>
        <taxon>Bacteria</taxon>
        <taxon>Pseudomonadati</taxon>
        <taxon>Myxococcota</taxon>
        <taxon>Myxococcia</taxon>
        <taxon>Myxococcales</taxon>
        <taxon>Cystobacterineae</taxon>
        <taxon>Myxococcaceae</taxon>
        <taxon>Corallococcus</taxon>
    </lineage>
</organism>
<dbReference type="Pfam" id="PF09544">
    <property type="entry name" value="DUF2381"/>
    <property type="match status" value="1"/>
</dbReference>
<gene>
    <name evidence="2" type="ORF">D7W81_03330</name>
</gene>
<dbReference type="EMBL" id="RAWK01000012">
    <property type="protein sequence ID" value="RKH73699.1"/>
    <property type="molecule type" value="Genomic_DNA"/>
</dbReference>
<proteinExistence type="predicted"/>
<keyword evidence="3" id="KW-1185">Reference proteome</keyword>
<dbReference type="Proteomes" id="UP000267003">
    <property type="component" value="Unassembled WGS sequence"/>
</dbReference>
<dbReference type="OrthoDB" id="5524524at2"/>
<keyword evidence="1" id="KW-0732">Signal</keyword>
<dbReference type="RefSeq" id="WP_120553848.1">
    <property type="nucleotide sequence ID" value="NZ_RAWK01000012.1"/>
</dbReference>
<dbReference type="InterPro" id="IPR011754">
    <property type="entry name" value="Mxa_paralog_2268"/>
</dbReference>
<reference evidence="3" key="1">
    <citation type="submission" date="2018-09" db="EMBL/GenBank/DDBJ databases">
        <authorList>
            <person name="Livingstone P.G."/>
            <person name="Whitworth D.E."/>
        </authorList>
    </citation>
    <scope>NUCLEOTIDE SEQUENCE [LARGE SCALE GENOMIC DNA]</scope>
    <source>
        <strain evidence="3">AB050A</strain>
    </source>
</reference>
<protein>
    <submittedName>
        <fullName evidence="2">DUF2381 family protein</fullName>
    </submittedName>
</protein>
<feature type="signal peptide" evidence="1">
    <location>
        <begin position="1"/>
        <end position="22"/>
    </location>
</feature>
<name>A0A3A8QY53_9BACT</name>
<evidence type="ECO:0000256" key="1">
    <source>
        <dbReference type="SAM" id="SignalP"/>
    </source>
</evidence>
<feature type="chain" id="PRO_5017419671" evidence="1">
    <location>
        <begin position="23"/>
        <end position="306"/>
    </location>
</feature>
<sequence>MRTRPPFRTALLCLFVASAAVARDREPVVRPLLLSEHPSDATHRVYVRGQMVTTLRFEKTVDASKTKLLGWEGRLEPLAVVRNKVVLEPTHDLADDEGIPLIVTLVDGTEVAFLLRHPGWRQSDGADQQVDVFRDPESYASMHAALRRALKENFALTEENERYRKEETSEDHALAALLASEAIAQTPFKLADRFSGKDDDSEVDAQVFQGKGKVAVVFKVKNTHSQKPWSLKSARLVTKDGGHARSVAIRVTTREITLGSSGVVAAVVDSSAFMAEGVLTSLFLEIYRQDGLRQAFVQLDPALLAR</sequence>
<comment type="caution">
    <text evidence="2">The sequence shown here is derived from an EMBL/GenBank/DDBJ whole genome shotgun (WGS) entry which is preliminary data.</text>
</comment>